<name>A0ABM8GCL3_9MICO</name>
<keyword evidence="1" id="KW-0472">Membrane</keyword>
<evidence type="ECO:0000256" key="1">
    <source>
        <dbReference type="SAM" id="Phobius"/>
    </source>
</evidence>
<dbReference type="RefSeq" id="WP_286276101.1">
    <property type="nucleotide sequence ID" value="NZ_AP027731.1"/>
</dbReference>
<evidence type="ECO:0000259" key="2">
    <source>
        <dbReference type="Pfam" id="PF13559"/>
    </source>
</evidence>
<proteinExistence type="predicted"/>
<keyword evidence="1" id="KW-1133">Transmembrane helix</keyword>
<dbReference type="InterPro" id="IPR025403">
    <property type="entry name" value="TgpA-like_C"/>
</dbReference>
<keyword evidence="1" id="KW-0812">Transmembrane</keyword>
<feature type="domain" description="Protein-glutamine gamma-glutamyltransferase-like C-terminal" evidence="2">
    <location>
        <begin position="133"/>
        <end position="201"/>
    </location>
</feature>
<evidence type="ECO:0000313" key="4">
    <source>
        <dbReference type="Proteomes" id="UP001321498"/>
    </source>
</evidence>
<protein>
    <recommendedName>
        <fullName evidence="2">Protein-glutamine gamma-glutamyltransferase-like C-terminal domain-containing protein</fullName>
    </recommendedName>
</protein>
<dbReference type="Proteomes" id="UP001321498">
    <property type="component" value="Chromosome"/>
</dbReference>
<reference evidence="4" key="1">
    <citation type="journal article" date="2019" name="Int. J. Syst. Evol. Microbiol.">
        <title>The Global Catalogue of Microorganisms (GCM) 10K type strain sequencing project: providing services to taxonomists for standard genome sequencing and annotation.</title>
        <authorList>
            <consortium name="The Broad Institute Genomics Platform"/>
            <consortium name="The Broad Institute Genome Sequencing Center for Infectious Disease"/>
            <person name="Wu L."/>
            <person name="Ma J."/>
        </authorList>
    </citation>
    <scope>NUCLEOTIDE SEQUENCE [LARGE SCALE GENOMIC DNA]</scope>
    <source>
        <strain evidence="4">NBRC 108725</strain>
    </source>
</reference>
<organism evidence="3 4">
    <name type="scientific">Naasia aerilata</name>
    <dbReference type="NCBI Taxonomy" id="1162966"/>
    <lineage>
        <taxon>Bacteria</taxon>
        <taxon>Bacillati</taxon>
        <taxon>Actinomycetota</taxon>
        <taxon>Actinomycetes</taxon>
        <taxon>Micrococcales</taxon>
        <taxon>Microbacteriaceae</taxon>
        <taxon>Naasia</taxon>
    </lineage>
</organism>
<gene>
    <name evidence="3" type="ORF">GCM10025866_19050</name>
</gene>
<keyword evidence="4" id="KW-1185">Reference proteome</keyword>
<dbReference type="Pfam" id="PF13559">
    <property type="entry name" value="DUF4129"/>
    <property type="match status" value="1"/>
</dbReference>
<dbReference type="EMBL" id="AP027731">
    <property type="protein sequence ID" value="BDZ45996.1"/>
    <property type="molecule type" value="Genomic_DNA"/>
</dbReference>
<accession>A0ABM8GCL3</accession>
<sequence>MSALLSLARSVPVEPDGDQGRGWLIDELGKPVYQAARPTWFDLVSQAFFDWLGDLLNGAGSGAGAVALVVVVLLIAALLVGAFLVFGRPRLNRRSAALDAVFGEDDARGAEELRASAERAAAGGDFTTAIQELFRALARGFAERTILDLYPGMTARGFAREAGAAFPDRAAALGTAASDFDAVRYLGRPGTADQYAELAALERSLRSARTQSPVAS</sequence>
<evidence type="ECO:0000313" key="3">
    <source>
        <dbReference type="EMBL" id="BDZ45996.1"/>
    </source>
</evidence>
<feature type="transmembrane region" description="Helical" evidence="1">
    <location>
        <begin position="62"/>
        <end position="86"/>
    </location>
</feature>